<feature type="domain" description="HTH gntR-type" evidence="6">
    <location>
        <begin position="1"/>
        <end position="69"/>
    </location>
</feature>
<dbReference type="Proteomes" id="UP000186705">
    <property type="component" value="Unassembled WGS sequence"/>
</dbReference>
<dbReference type="InterPro" id="IPR036390">
    <property type="entry name" value="WH_DNA-bd_sf"/>
</dbReference>
<dbReference type="PANTHER" id="PTHR44846">
    <property type="entry name" value="MANNOSYL-D-GLYCERATE TRANSPORT/METABOLISM SYSTEM REPRESSOR MNGR-RELATED"/>
    <property type="match status" value="1"/>
</dbReference>
<dbReference type="Gene3D" id="3.40.1410.10">
    <property type="entry name" value="Chorismate lyase-like"/>
    <property type="match status" value="1"/>
</dbReference>
<dbReference type="OrthoDB" id="9816541at2"/>
<sequence>MAKYHDIYEDLKGKIEEKEYGAGTYLPSENELMKLYDSSRDTVRKALNLLASSGYIQKEKRKGSLVLDVGLISFPVSGLTSFKELERSAYRYHSKTIVSSFEYGHPNARIQKKLNVGPESFVYEIKRIRKIDGEKIILDEDYINAKIIPGLDAQIASDSIYEYIENTLGLPIAFARKEITVVKASEEEKKLLDLEGYDLLVCVKSYNFLEDATLFCYTVSKHRPDKFRFVEFSRREK</sequence>
<dbReference type="STRING" id="1862672.BO225_06875"/>
<comment type="caution">
    <text evidence="7">The sequence shown here is derived from an EMBL/GenBank/DDBJ whole genome shotgun (WGS) entry which is preliminary data.</text>
</comment>
<evidence type="ECO:0000256" key="3">
    <source>
        <dbReference type="ARBA" id="ARBA00023125"/>
    </source>
</evidence>
<dbReference type="GO" id="GO:0003700">
    <property type="term" value="F:DNA-binding transcription factor activity"/>
    <property type="evidence" value="ECO:0007669"/>
    <property type="project" value="UniProtKB-UniRule"/>
</dbReference>
<dbReference type="SUPFAM" id="SSF46785">
    <property type="entry name" value="Winged helix' DNA-binding domain"/>
    <property type="match status" value="1"/>
</dbReference>
<evidence type="ECO:0000256" key="5">
    <source>
        <dbReference type="NCBIfam" id="TIGR02404"/>
    </source>
</evidence>
<dbReference type="InterPro" id="IPR012770">
    <property type="entry name" value="TreR"/>
</dbReference>
<dbReference type="EMBL" id="MPKA01000067">
    <property type="protein sequence ID" value="OLU46197.1"/>
    <property type="molecule type" value="Genomic_DNA"/>
</dbReference>
<dbReference type="InterPro" id="IPR050679">
    <property type="entry name" value="Bact_HTH_transcr_reg"/>
</dbReference>
<evidence type="ECO:0000256" key="1">
    <source>
        <dbReference type="ARBA" id="ARBA00022491"/>
    </source>
</evidence>
<dbReference type="InterPro" id="IPR028978">
    <property type="entry name" value="Chorismate_lyase_/UTRA_dom_sf"/>
</dbReference>
<evidence type="ECO:0000313" key="7">
    <source>
        <dbReference type="EMBL" id="OLU46197.1"/>
    </source>
</evidence>
<proteinExistence type="predicted"/>
<dbReference type="FunFam" id="3.40.1410.10:FF:000008">
    <property type="entry name" value="Transcriptional regulator, GntR family"/>
    <property type="match status" value="1"/>
</dbReference>
<evidence type="ECO:0000259" key="6">
    <source>
        <dbReference type="PROSITE" id="PS50949"/>
    </source>
</evidence>
<keyword evidence="2" id="KW-0805">Transcription regulation</keyword>
<evidence type="ECO:0000256" key="2">
    <source>
        <dbReference type="ARBA" id="ARBA00023015"/>
    </source>
</evidence>
<dbReference type="GO" id="GO:0003677">
    <property type="term" value="F:DNA binding"/>
    <property type="evidence" value="ECO:0007669"/>
    <property type="project" value="UniProtKB-UniRule"/>
</dbReference>
<keyword evidence="8" id="KW-1185">Reference proteome</keyword>
<dbReference type="SUPFAM" id="SSF64288">
    <property type="entry name" value="Chorismate lyase-like"/>
    <property type="match status" value="1"/>
</dbReference>
<dbReference type="PROSITE" id="PS50949">
    <property type="entry name" value="HTH_GNTR"/>
    <property type="match status" value="1"/>
</dbReference>
<evidence type="ECO:0000313" key="8">
    <source>
        <dbReference type="Proteomes" id="UP000186705"/>
    </source>
</evidence>
<name>A0A1U7NM40_9FIRM</name>
<gene>
    <name evidence="7" type="ORF">BO225_06875</name>
</gene>
<reference evidence="7 8" key="1">
    <citation type="submission" date="2016-11" db="EMBL/GenBank/DDBJ databases">
        <title>Description of two novel members of the family Erysipelotrichaceae: Ileibacterium lipovorans gen. nov., sp. nov. and Dubosiella newyorkensis, gen. nov., sp. nov.</title>
        <authorList>
            <person name="Cox L.M."/>
            <person name="Sohn J."/>
            <person name="Tyrrell K.L."/>
            <person name="Citron D.M."/>
            <person name="Lawson P.A."/>
            <person name="Patel N.B."/>
            <person name="Iizumi T."/>
            <person name="Perez-Perez G.I."/>
            <person name="Goldstein E.J."/>
            <person name="Blaser M.J."/>
        </authorList>
    </citation>
    <scope>NUCLEOTIDE SEQUENCE [LARGE SCALE GENOMIC DNA]</scope>
    <source>
        <strain evidence="7 8">NYU-BL-A4</strain>
    </source>
</reference>
<dbReference type="PANTHER" id="PTHR44846:SF12">
    <property type="entry name" value="HTH-TYPE TRANSCRIPTIONAL REGULATOR TRER"/>
    <property type="match status" value="1"/>
</dbReference>
<dbReference type="Pfam" id="PF07702">
    <property type="entry name" value="UTRA"/>
    <property type="match status" value="1"/>
</dbReference>
<dbReference type="PRINTS" id="PR00035">
    <property type="entry name" value="HTHGNTR"/>
</dbReference>
<keyword evidence="4" id="KW-0804">Transcription</keyword>
<accession>A0A1U7NM40</accession>
<dbReference type="Gene3D" id="1.10.10.10">
    <property type="entry name" value="Winged helix-like DNA-binding domain superfamily/Winged helix DNA-binding domain"/>
    <property type="match status" value="1"/>
</dbReference>
<organism evidence="7 8">
    <name type="scientific">Dubosiella newyorkensis</name>
    <dbReference type="NCBI Taxonomy" id="1862672"/>
    <lineage>
        <taxon>Bacteria</taxon>
        <taxon>Bacillati</taxon>
        <taxon>Bacillota</taxon>
        <taxon>Erysipelotrichia</taxon>
        <taxon>Erysipelotrichales</taxon>
        <taxon>Erysipelotrichaceae</taxon>
        <taxon>Dubosiella</taxon>
    </lineage>
</organism>
<dbReference type="GO" id="GO:0045892">
    <property type="term" value="P:negative regulation of DNA-templated transcription"/>
    <property type="evidence" value="ECO:0007669"/>
    <property type="project" value="TreeGrafter"/>
</dbReference>
<dbReference type="GeneID" id="78275663"/>
<evidence type="ECO:0000256" key="4">
    <source>
        <dbReference type="ARBA" id="ARBA00023163"/>
    </source>
</evidence>
<keyword evidence="3" id="KW-0238">DNA-binding</keyword>
<dbReference type="InterPro" id="IPR000524">
    <property type="entry name" value="Tscrpt_reg_HTH_GntR"/>
</dbReference>
<dbReference type="InterPro" id="IPR036388">
    <property type="entry name" value="WH-like_DNA-bd_sf"/>
</dbReference>
<keyword evidence="1" id="KW-0678">Repressor</keyword>
<dbReference type="SMART" id="SM00866">
    <property type="entry name" value="UTRA"/>
    <property type="match status" value="1"/>
</dbReference>
<protein>
    <recommendedName>
        <fullName evidence="5">Trehalose operon repressor</fullName>
    </recommendedName>
</protein>
<dbReference type="InterPro" id="IPR011663">
    <property type="entry name" value="UTRA"/>
</dbReference>
<dbReference type="SMART" id="SM00345">
    <property type="entry name" value="HTH_GNTR"/>
    <property type="match status" value="1"/>
</dbReference>
<dbReference type="Pfam" id="PF00392">
    <property type="entry name" value="GntR"/>
    <property type="match status" value="1"/>
</dbReference>
<dbReference type="AlphaFoldDB" id="A0A1U7NM40"/>
<dbReference type="NCBIfam" id="TIGR02404">
    <property type="entry name" value="trehalos_R_Bsub"/>
    <property type="match status" value="1"/>
</dbReference>
<dbReference type="CDD" id="cd07377">
    <property type="entry name" value="WHTH_GntR"/>
    <property type="match status" value="1"/>
</dbReference>
<dbReference type="RefSeq" id="WP_076341535.1">
    <property type="nucleotide sequence ID" value="NZ_CAJTMI010000016.1"/>
</dbReference>